<dbReference type="Proteomes" id="UP000345637">
    <property type="component" value="Unassembled WGS sequence"/>
</dbReference>
<protein>
    <submittedName>
        <fullName evidence="2">Putative S-adenosyl-L-methionine-dependent methyltransferase</fullName>
    </submittedName>
</protein>
<feature type="domain" description="Methyltransferase" evidence="1">
    <location>
        <begin position="41"/>
        <end position="139"/>
    </location>
</feature>
<keyword evidence="2" id="KW-0489">Methyltransferase</keyword>
<dbReference type="GO" id="GO:0008168">
    <property type="term" value="F:methyltransferase activity"/>
    <property type="evidence" value="ECO:0007669"/>
    <property type="project" value="UniProtKB-KW"/>
</dbReference>
<evidence type="ECO:0000259" key="1">
    <source>
        <dbReference type="Pfam" id="PF13847"/>
    </source>
</evidence>
<sequence length="146" mass="16452">MTWLKSFRAIFTAPPRANCVRPILWQDLQPLLSSWGQGRFGFLTRAAAKGKRPVKVAEMGHHVTLCDLSAEMVARARQAAADKGVIDNMHFVQCAAQDIAQHLESPVDLILFHAVLEWVAEPQEMLRTLWSVFTTRRCVIVNVLQC</sequence>
<keyword evidence="2" id="KW-0808">Transferase</keyword>
<gene>
    <name evidence="2" type="primary">smtA_2</name>
    <name evidence="2" type="ORF">NCTC12998_05535</name>
</gene>
<dbReference type="GO" id="GO:0032259">
    <property type="term" value="P:methylation"/>
    <property type="evidence" value="ECO:0007669"/>
    <property type="project" value="UniProtKB-KW"/>
</dbReference>
<dbReference type="EMBL" id="CAADJE010000026">
    <property type="protein sequence ID" value="VFS81864.1"/>
    <property type="molecule type" value="Genomic_DNA"/>
</dbReference>
<dbReference type="Gene3D" id="3.40.50.150">
    <property type="entry name" value="Vaccinia Virus protein VP39"/>
    <property type="match status" value="1"/>
</dbReference>
<accession>A0A485C8S5</accession>
<reference evidence="2 3" key="1">
    <citation type="submission" date="2019-03" db="EMBL/GenBank/DDBJ databases">
        <authorList>
            <consortium name="Pathogen Informatics"/>
        </authorList>
    </citation>
    <scope>NUCLEOTIDE SEQUENCE [LARGE SCALE GENOMIC DNA]</scope>
    <source>
        <strain evidence="2 3">NCTC12998</strain>
    </source>
</reference>
<name>A0A485C8S5_RAOPL</name>
<organism evidence="2 3">
    <name type="scientific">Raoultella planticola</name>
    <name type="common">Klebsiella planticola</name>
    <dbReference type="NCBI Taxonomy" id="575"/>
    <lineage>
        <taxon>Bacteria</taxon>
        <taxon>Pseudomonadati</taxon>
        <taxon>Pseudomonadota</taxon>
        <taxon>Gammaproteobacteria</taxon>
        <taxon>Enterobacterales</taxon>
        <taxon>Enterobacteriaceae</taxon>
        <taxon>Klebsiella/Raoultella group</taxon>
        <taxon>Raoultella</taxon>
    </lineage>
</organism>
<dbReference type="InterPro" id="IPR025714">
    <property type="entry name" value="Methyltranfer_dom"/>
</dbReference>
<dbReference type="AlphaFoldDB" id="A0A485C8S5"/>
<dbReference type="Pfam" id="PF13847">
    <property type="entry name" value="Methyltransf_31"/>
    <property type="match status" value="1"/>
</dbReference>
<evidence type="ECO:0000313" key="2">
    <source>
        <dbReference type="EMBL" id="VFS81864.1"/>
    </source>
</evidence>
<dbReference type="CDD" id="cd02440">
    <property type="entry name" value="AdoMet_MTases"/>
    <property type="match status" value="1"/>
</dbReference>
<proteinExistence type="predicted"/>
<dbReference type="InterPro" id="IPR029063">
    <property type="entry name" value="SAM-dependent_MTases_sf"/>
</dbReference>
<dbReference type="SUPFAM" id="SSF53335">
    <property type="entry name" value="S-adenosyl-L-methionine-dependent methyltransferases"/>
    <property type="match status" value="1"/>
</dbReference>
<evidence type="ECO:0000313" key="3">
    <source>
        <dbReference type="Proteomes" id="UP000345637"/>
    </source>
</evidence>